<keyword evidence="4" id="KW-1185">Reference proteome</keyword>
<feature type="compositionally biased region" description="Low complexity" evidence="1">
    <location>
        <begin position="25"/>
        <end position="43"/>
    </location>
</feature>
<keyword evidence="2" id="KW-0812">Transmembrane</keyword>
<gene>
    <name evidence="3" type="ORF">CLAFUR5_10408</name>
</gene>
<dbReference type="RefSeq" id="XP_047764527.1">
    <property type="nucleotide sequence ID" value="XM_047909556.1"/>
</dbReference>
<feature type="transmembrane region" description="Helical" evidence="2">
    <location>
        <begin position="77"/>
        <end position="97"/>
    </location>
</feature>
<dbReference type="EMBL" id="CP090169">
    <property type="protein sequence ID" value="UJO20161.1"/>
    <property type="molecule type" value="Genomic_DNA"/>
</dbReference>
<dbReference type="KEGG" id="ffu:CLAFUR5_10408"/>
<dbReference type="GeneID" id="71990286"/>
<reference evidence="3" key="2">
    <citation type="journal article" date="2022" name="Microb. Genom.">
        <title>A chromosome-scale genome assembly of the tomato pathogen Cladosporium fulvum reveals a compartmentalized genome architecture and the presence of a dispensable chromosome.</title>
        <authorList>
            <person name="Zaccaron A.Z."/>
            <person name="Chen L.H."/>
            <person name="Samaras A."/>
            <person name="Stergiopoulos I."/>
        </authorList>
    </citation>
    <scope>NUCLEOTIDE SEQUENCE</scope>
    <source>
        <strain evidence="3">Race5_Kim</strain>
    </source>
</reference>
<reference evidence="3" key="1">
    <citation type="submission" date="2021-12" db="EMBL/GenBank/DDBJ databases">
        <authorList>
            <person name="Zaccaron A."/>
            <person name="Stergiopoulos I."/>
        </authorList>
    </citation>
    <scope>NUCLEOTIDE SEQUENCE</scope>
    <source>
        <strain evidence="3">Race5_Kim</strain>
    </source>
</reference>
<keyword evidence="2" id="KW-1133">Transmembrane helix</keyword>
<dbReference type="OrthoDB" id="3938789at2759"/>
<feature type="region of interest" description="Disordered" evidence="1">
    <location>
        <begin position="21"/>
        <end position="74"/>
    </location>
</feature>
<name>A0A9Q8PCZ3_PASFU</name>
<evidence type="ECO:0000313" key="3">
    <source>
        <dbReference type="EMBL" id="UJO20161.1"/>
    </source>
</evidence>
<evidence type="ECO:0000313" key="4">
    <source>
        <dbReference type="Proteomes" id="UP000756132"/>
    </source>
</evidence>
<feature type="compositionally biased region" description="Basic and acidic residues" evidence="1">
    <location>
        <begin position="56"/>
        <end position="65"/>
    </location>
</feature>
<organism evidence="3 4">
    <name type="scientific">Passalora fulva</name>
    <name type="common">Tomato leaf mold</name>
    <name type="synonym">Cladosporium fulvum</name>
    <dbReference type="NCBI Taxonomy" id="5499"/>
    <lineage>
        <taxon>Eukaryota</taxon>
        <taxon>Fungi</taxon>
        <taxon>Dikarya</taxon>
        <taxon>Ascomycota</taxon>
        <taxon>Pezizomycotina</taxon>
        <taxon>Dothideomycetes</taxon>
        <taxon>Dothideomycetidae</taxon>
        <taxon>Mycosphaerellales</taxon>
        <taxon>Mycosphaerellaceae</taxon>
        <taxon>Fulvia</taxon>
    </lineage>
</organism>
<sequence length="129" mass="14837">MIRTSRRLITARRVLFARNASTETAAQHAPPAIPAGPAQPVQPTNRIRTLTPEQKQFLETHETNKKLRTPPRGGDRGLYLTALALLLVMPPASYFWWQHRAEHMGQKKQEMMKELEVRRKAFREAVQKS</sequence>
<dbReference type="Proteomes" id="UP000756132">
    <property type="component" value="Chromosome 7"/>
</dbReference>
<dbReference type="AlphaFoldDB" id="A0A9Q8PCZ3"/>
<evidence type="ECO:0000256" key="1">
    <source>
        <dbReference type="SAM" id="MobiDB-lite"/>
    </source>
</evidence>
<protein>
    <submittedName>
        <fullName evidence="3">Uncharacterized protein</fullName>
    </submittedName>
</protein>
<proteinExistence type="predicted"/>
<feature type="compositionally biased region" description="Polar residues" evidence="1">
    <location>
        <begin position="44"/>
        <end position="54"/>
    </location>
</feature>
<evidence type="ECO:0000256" key="2">
    <source>
        <dbReference type="SAM" id="Phobius"/>
    </source>
</evidence>
<accession>A0A9Q8PCZ3</accession>
<keyword evidence="2" id="KW-0472">Membrane</keyword>